<evidence type="ECO:0000313" key="3">
    <source>
        <dbReference type="EMBL" id="AWM38380.1"/>
    </source>
</evidence>
<dbReference type="KEGG" id="gog:C1280_16205"/>
<feature type="domain" description="Macro" evidence="2">
    <location>
        <begin position="8"/>
        <end position="173"/>
    </location>
</feature>
<dbReference type="Pfam" id="PF01661">
    <property type="entry name" value="Macro"/>
    <property type="match status" value="1"/>
</dbReference>
<dbReference type="InterPro" id="IPR050892">
    <property type="entry name" value="ADP-ribose_metab_enzymes"/>
</dbReference>
<evidence type="ECO:0000259" key="2">
    <source>
        <dbReference type="PROSITE" id="PS51154"/>
    </source>
</evidence>
<dbReference type="OrthoDB" id="9780211at2"/>
<proteinExistence type="predicted"/>
<comment type="catalytic activity">
    <reaction evidence="1">
        <text>an N-(ADP-alpha-D-ribosyl)-thymidine in DNA + H2O = a thymidine in DNA + ADP-D-ribose</text>
        <dbReference type="Rhea" id="RHEA:71655"/>
        <dbReference type="Rhea" id="RHEA-COMP:13556"/>
        <dbReference type="Rhea" id="RHEA-COMP:18051"/>
        <dbReference type="ChEBI" id="CHEBI:15377"/>
        <dbReference type="ChEBI" id="CHEBI:57967"/>
        <dbReference type="ChEBI" id="CHEBI:137386"/>
        <dbReference type="ChEBI" id="CHEBI:191199"/>
    </reaction>
    <physiologicalReaction direction="left-to-right" evidence="1">
        <dbReference type="Rhea" id="RHEA:71656"/>
    </physiologicalReaction>
</comment>
<dbReference type="CDD" id="cd02901">
    <property type="entry name" value="Macro_Poa1p-like"/>
    <property type="match status" value="1"/>
</dbReference>
<dbReference type="Gene3D" id="3.40.220.10">
    <property type="entry name" value="Leucine Aminopeptidase, subunit E, domain 1"/>
    <property type="match status" value="1"/>
</dbReference>
<evidence type="ECO:0000313" key="4">
    <source>
        <dbReference type="Proteomes" id="UP000245802"/>
    </source>
</evidence>
<dbReference type="PANTHER" id="PTHR12521:SF0">
    <property type="entry name" value="ADP-RIBOSE GLYCOHYDROLASE OARD1"/>
    <property type="match status" value="1"/>
</dbReference>
<name>A0A2Z3HAZ6_9BACT</name>
<dbReference type="EMBL" id="CP025958">
    <property type="protein sequence ID" value="AWM38380.1"/>
    <property type="molecule type" value="Genomic_DNA"/>
</dbReference>
<dbReference type="SMART" id="SM00506">
    <property type="entry name" value="A1pp"/>
    <property type="match status" value="1"/>
</dbReference>
<reference evidence="3 4" key="1">
    <citation type="submission" date="2018-01" db="EMBL/GenBank/DDBJ databases">
        <title>G. obscuriglobus.</title>
        <authorList>
            <person name="Franke J."/>
            <person name="Blomberg W."/>
            <person name="Selmecki A."/>
        </authorList>
    </citation>
    <scope>NUCLEOTIDE SEQUENCE [LARGE SCALE GENOMIC DNA]</scope>
    <source>
        <strain evidence="3 4">DSM 5831</strain>
    </source>
</reference>
<evidence type="ECO:0000256" key="1">
    <source>
        <dbReference type="ARBA" id="ARBA00035885"/>
    </source>
</evidence>
<gene>
    <name evidence="3" type="ORF">C1280_16205</name>
</gene>
<dbReference type="GO" id="GO:0140291">
    <property type="term" value="P:peptidyl-glutamate ADP-deribosylation"/>
    <property type="evidence" value="ECO:0007669"/>
    <property type="project" value="TreeGrafter"/>
</dbReference>
<dbReference type="AlphaFoldDB" id="A0A2Z3HAZ6"/>
<dbReference type="SUPFAM" id="SSF52949">
    <property type="entry name" value="Macro domain-like"/>
    <property type="match status" value="1"/>
</dbReference>
<dbReference type="InterPro" id="IPR002589">
    <property type="entry name" value="Macro_dom"/>
</dbReference>
<dbReference type="PROSITE" id="PS51154">
    <property type="entry name" value="MACRO"/>
    <property type="match status" value="1"/>
</dbReference>
<dbReference type="PANTHER" id="PTHR12521">
    <property type="entry name" value="PROTEIN C6ORF130"/>
    <property type="match status" value="1"/>
</dbReference>
<dbReference type="InterPro" id="IPR043472">
    <property type="entry name" value="Macro_dom-like"/>
</dbReference>
<keyword evidence="4" id="KW-1185">Reference proteome</keyword>
<dbReference type="Proteomes" id="UP000245802">
    <property type="component" value="Chromosome"/>
</dbReference>
<sequence>MVIYGAGHDRPNRTPRNAMPVEFVSGDLFVNRVNAEALAHGCNCAGSMGAGIAVGFKERYPTMFEEFRRRCKAKPPEFALGDVFLWREEGKPAVFNLGTQTRPGRGATYPVVEGVLKALREAVDEAGIRSLAMPRIAAGYGGLSWKKVRVLIETAFANWPGLLWVYEEYQPGV</sequence>
<organism evidence="3 4">
    <name type="scientific">Gemmata obscuriglobus</name>
    <dbReference type="NCBI Taxonomy" id="114"/>
    <lineage>
        <taxon>Bacteria</taxon>
        <taxon>Pseudomonadati</taxon>
        <taxon>Planctomycetota</taxon>
        <taxon>Planctomycetia</taxon>
        <taxon>Gemmatales</taxon>
        <taxon>Gemmataceae</taxon>
        <taxon>Gemmata</taxon>
    </lineage>
</organism>
<accession>A0A2Z3HAZ6</accession>
<protein>
    <submittedName>
        <fullName evidence="3">Phosphatase</fullName>
    </submittedName>
</protein>